<accession>A0A9Q3JNV0</accession>
<dbReference type="GO" id="GO:0016787">
    <property type="term" value="F:hydrolase activity"/>
    <property type="evidence" value="ECO:0007669"/>
    <property type="project" value="UniProtKB-KW"/>
</dbReference>
<dbReference type="GO" id="GO:0046872">
    <property type="term" value="F:metal ion binding"/>
    <property type="evidence" value="ECO:0007669"/>
    <property type="project" value="UniProtKB-KW"/>
</dbReference>
<evidence type="ECO:0000313" key="18">
    <source>
        <dbReference type="Proteomes" id="UP000765509"/>
    </source>
</evidence>
<evidence type="ECO:0000256" key="14">
    <source>
        <dbReference type="ARBA" id="ARBA00049244"/>
    </source>
</evidence>
<evidence type="ECO:0000256" key="5">
    <source>
        <dbReference type="ARBA" id="ARBA00022759"/>
    </source>
</evidence>
<protein>
    <recommendedName>
        <fullName evidence="16">Integrase catalytic domain-containing protein</fullName>
    </recommendedName>
</protein>
<evidence type="ECO:0000256" key="8">
    <source>
        <dbReference type="ARBA" id="ARBA00022884"/>
    </source>
</evidence>
<comment type="catalytic activity">
    <reaction evidence="13">
        <text>DNA(n) + a 2'-deoxyribonucleoside 5'-triphosphate = DNA(n+1) + diphosphate</text>
        <dbReference type="Rhea" id="RHEA:22508"/>
        <dbReference type="Rhea" id="RHEA-COMP:17339"/>
        <dbReference type="Rhea" id="RHEA-COMP:17340"/>
        <dbReference type="ChEBI" id="CHEBI:33019"/>
        <dbReference type="ChEBI" id="CHEBI:61560"/>
        <dbReference type="ChEBI" id="CHEBI:173112"/>
        <dbReference type="EC" id="2.7.7.49"/>
    </reaction>
</comment>
<dbReference type="PROSITE" id="PS50994">
    <property type="entry name" value="INTEGRASE"/>
    <property type="match status" value="1"/>
</dbReference>
<organism evidence="17 18">
    <name type="scientific">Austropuccinia psidii MF-1</name>
    <dbReference type="NCBI Taxonomy" id="1389203"/>
    <lineage>
        <taxon>Eukaryota</taxon>
        <taxon>Fungi</taxon>
        <taxon>Dikarya</taxon>
        <taxon>Basidiomycota</taxon>
        <taxon>Pucciniomycotina</taxon>
        <taxon>Pucciniomycetes</taxon>
        <taxon>Pucciniales</taxon>
        <taxon>Sphaerophragmiaceae</taxon>
        <taxon>Austropuccinia</taxon>
    </lineage>
</organism>
<keyword evidence="8" id="KW-0694">RNA-binding</keyword>
<dbReference type="Proteomes" id="UP000765509">
    <property type="component" value="Unassembled WGS sequence"/>
</dbReference>
<dbReference type="GO" id="GO:0032196">
    <property type="term" value="P:transposition"/>
    <property type="evidence" value="ECO:0007669"/>
    <property type="project" value="UniProtKB-KW"/>
</dbReference>
<dbReference type="InterPro" id="IPR001584">
    <property type="entry name" value="Integrase_cat-core"/>
</dbReference>
<dbReference type="GO" id="GO:0003723">
    <property type="term" value="F:RNA binding"/>
    <property type="evidence" value="ECO:0007669"/>
    <property type="project" value="UniProtKB-KW"/>
</dbReference>
<evidence type="ECO:0000256" key="3">
    <source>
        <dbReference type="ARBA" id="ARBA00022722"/>
    </source>
</evidence>
<keyword evidence="5" id="KW-0255">Endonuclease</keyword>
<keyword evidence="3" id="KW-0540">Nuclease</keyword>
<keyword evidence="1" id="KW-0815">Transposition</keyword>
<reference evidence="17" key="1">
    <citation type="submission" date="2021-03" db="EMBL/GenBank/DDBJ databases">
        <title>Draft genome sequence of rust myrtle Austropuccinia psidii MF-1, a brazilian biotype.</title>
        <authorList>
            <person name="Quecine M.C."/>
            <person name="Pachon D.M.R."/>
            <person name="Bonatelli M.L."/>
            <person name="Correr F.H."/>
            <person name="Franceschini L.M."/>
            <person name="Leite T.F."/>
            <person name="Margarido G.R.A."/>
            <person name="Almeida C.A."/>
            <person name="Ferrarezi J.A."/>
            <person name="Labate C.A."/>
        </authorList>
    </citation>
    <scope>NUCLEOTIDE SEQUENCE</scope>
    <source>
        <strain evidence="17">MF-1</strain>
    </source>
</reference>
<dbReference type="PANTHER" id="PTHR42648:SF11">
    <property type="entry name" value="TRANSPOSON TY4-P GAG-POL POLYPROTEIN"/>
    <property type="match status" value="1"/>
</dbReference>
<keyword evidence="9" id="KW-0229">DNA integration</keyword>
<sequence length="533" mass="59801">MEKNNQSSSKDDGYQTKIITLNQENWVQWSFQFEKFLTGRGHEDLLSPSTTEEIKSPKFKKKNSSALALFWTCVSSDFHGVLLSNKGSFYDSWKALGEACGKNSIVIMCETLFKLMSIQYEPGSSLEKHIDLFQTVYLSYKSITYEAEDKMEISSTIAEAFFIQILNQDKELTGLFQILYNIKPFELTTVMNRVAVEHSERGPAQEQVLAVDEQKQADQSKPPTQGNNNVNVVSENKKDPDSAPHSSDSDSFFLEDEVLNIGSGLQNQVYLNSGAGRSVVNNLSLLANIIKVNKQVNTYSDPVSITHQGTLSFQGIDISQVYYAPKGKVNLLSVSQVIDHGLKPALKGNSFLIMQGNCILATFNQSGNLFSSEIVSQFAYSFDTPTVKQDWHTILGHPNDTYIKELINNKAISRKFKSSKECQVCLHAKLKRLPHSQSLPTVGCPFVKILADTLEISPPTWQGHRYILVFIDDYSCFNRICPMTEKGLAEKLILSYFTELKNKLGFTPGYLHMDRGGDFDSTTFQNVLVLQSL</sequence>
<dbReference type="OrthoDB" id="1937754at2759"/>
<evidence type="ECO:0000256" key="1">
    <source>
        <dbReference type="ARBA" id="ARBA00022578"/>
    </source>
</evidence>
<evidence type="ECO:0000259" key="16">
    <source>
        <dbReference type="PROSITE" id="PS50994"/>
    </source>
</evidence>
<evidence type="ECO:0000256" key="2">
    <source>
        <dbReference type="ARBA" id="ARBA00022695"/>
    </source>
</evidence>
<gene>
    <name evidence="17" type="ORF">O181_105617</name>
</gene>
<feature type="region of interest" description="Disordered" evidence="15">
    <location>
        <begin position="201"/>
        <end position="249"/>
    </location>
</feature>
<evidence type="ECO:0000256" key="7">
    <source>
        <dbReference type="ARBA" id="ARBA00022842"/>
    </source>
</evidence>
<keyword evidence="12" id="KW-0233">DNA recombination</keyword>
<dbReference type="AlphaFoldDB" id="A0A9Q3JNV0"/>
<evidence type="ECO:0000256" key="10">
    <source>
        <dbReference type="ARBA" id="ARBA00022918"/>
    </source>
</evidence>
<feature type="domain" description="Integrase catalytic" evidence="16">
    <location>
        <begin position="436"/>
        <end position="533"/>
    </location>
</feature>
<keyword evidence="4" id="KW-0479">Metal-binding</keyword>
<dbReference type="PANTHER" id="PTHR42648">
    <property type="entry name" value="TRANSPOSASE, PUTATIVE-RELATED"/>
    <property type="match status" value="1"/>
</dbReference>
<keyword evidence="18" id="KW-1185">Reference proteome</keyword>
<keyword evidence="6" id="KW-0378">Hydrolase</keyword>
<keyword evidence="11" id="KW-0239">DNA-directed DNA polymerase</keyword>
<evidence type="ECO:0000256" key="4">
    <source>
        <dbReference type="ARBA" id="ARBA00022723"/>
    </source>
</evidence>
<dbReference type="InterPro" id="IPR036397">
    <property type="entry name" value="RNaseH_sf"/>
</dbReference>
<evidence type="ECO:0000256" key="9">
    <source>
        <dbReference type="ARBA" id="ARBA00022908"/>
    </source>
</evidence>
<comment type="catalytic activity">
    <reaction evidence="14">
        <text>DNA(n) + a 2'-deoxyribonucleoside 5'-triphosphate = DNA(n+1) + diphosphate</text>
        <dbReference type="Rhea" id="RHEA:22508"/>
        <dbReference type="Rhea" id="RHEA-COMP:17339"/>
        <dbReference type="Rhea" id="RHEA-COMP:17340"/>
        <dbReference type="ChEBI" id="CHEBI:33019"/>
        <dbReference type="ChEBI" id="CHEBI:61560"/>
        <dbReference type="ChEBI" id="CHEBI:173112"/>
        <dbReference type="EC" id="2.7.7.7"/>
    </reaction>
</comment>
<keyword evidence="10" id="KW-0695">RNA-directed DNA polymerase</keyword>
<proteinExistence type="predicted"/>
<dbReference type="GO" id="GO:0004519">
    <property type="term" value="F:endonuclease activity"/>
    <property type="evidence" value="ECO:0007669"/>
    <property type="project" value="UniProtKB-KW"/>
</dbReference>
<evidence type="ECO:0000256" key="15">
    <source>
        <dbReference type="SAM" id="MobiDB-lite"/>
    </source>
</evidence>
<evidence type="ECO:0000256" key="11">
    <source>
        <dbReference type="ARBA" id="ARBA00022932"/>
    </source>
</evidence>
<dbReference type="GO" id="GO:0003964">
    <property type="term" value="F:RNA-directed DNA polymerase activity"/>
    <property type="evidence" value="ECO:0007669"/>
    <property type="project" value="UniProtKB-KW"/>
</dbReference>
<dbReference type="EMBL" id="AVOT02078200">
    <property type="protein sequence ID" value="MBW0565902.1"/>
    <property type="molecule type" value="Genomic_DNA"/>
</dbReference>
<dbReference type="GO" id="GO:0015074">
    <property type="term" value="P:DNA integration"/>
    <property type="evidence" value="ECO:0007669"/>
    <property type="project" value="UniProtKB-KW"/>
</dbReference>
<dbReference type="Gene3D" id="3.30.420.10">
    <property type="entry name" value="Ribonuclease H-like superfamily/Ribonuclease H"/>
    <property type="match status" value="1"/>
</dbReference>
<evidence type="ECO:0000313" key="17">
    <source>
        <dbReference type="EMBL" id="MBW0565902.1"/>
    </source>
</evidence>
<evidence type="ECO:0000256" key="12">
    <source>
        <dbReference type="ARBA" id="ARBA00023172"/>
    </source>
</evidence>
<dbReference type="InterPro" id="IPR012337">
    <property type="entry name" value="RNaseH-like_sf"/>
</dbReference>
<dbReference type="GO" id="GO:0005634">
    <property type="term" value="C:nucleus"/>
    <property type="evidence" value="ECO:0007669"/>
    <property type="project" value="UniProtKB-ARBA"/>
</dbReference>
<keyword evidence="2" id="KW-0548">Nucleotidyltransferase</keyword>
<dbReference type="InterPro" id="IPR039537">
    <property type="entry name" value="Retrotran_Ty1/copia-like"/>
</dbReference>
<name>A0A9Q3JNV0_9BASI</name>
<dbReference type="SUPFAM" id="SSF53098">
    <property type="entry name" value="Ribonuclease H-like"/>
    <property type="match status" value="1"/>
</dbReference>
<comment type="caution">
    <text evidence="17">The sequence shown here is derived from an EMBL/GenBank/DDBJ whole genome shotgun (WGS) entry which is preliminary data.</text>
</comment>
<keyword evidence="7" id="KW-0460">Magnesium</keyword>
<evidence type="ECO:0000256" key="13">
    <source>
        <dbReference type="ARBA" id="ARBA00048173"/>
    </source>
</evidence>
<evidence type="ECO:0000256" key="6">
    <source>
        <dbReference type="ARBA" id="ARBA00022801"/>
    </source>
</evidence>
<dbReference type="GO" id="GO:0003887">
    <property type="term" value="F:DNA-directed DNA polymerase activity"/>
    <property type="evidence" value="ECO:0007669"/>
    <property type="project" value="UniProtKB-KW"/>
</dbReference>
<keyword evidence="11" id="KW-0808">Transferase</keyword>
<dbReference type="GO" id="GO:0006310">
    <property type="term" value="P:DNA recombination"/>
    <property type="evidence" value="ECO:0007669"/>
    <property type="project" value="UniProtKB-KW"/>
</dbReference>